<dbReference type="PROSITE" id="PS50983">
    <property type="entry name" value="FE_B12_PBP"/>
    <property type="match status" value="1"/>
</dbReference>
<gene>
    <name evidence="3" type="ORF">DI579_02850</name>
</gene>
<dbReference type="PANTHER" id="PTHR30535">
    <property type="entry name" value="VITAMIN B12-BINDING PROTEIN"/>
    <property type="match status" value="1"/>
</dbReference>
<dbReference type="InterPro" id="IPR050902">
    <property type="entry name" value="ABC_Transporter_SBP"/>
</dbReference>
<protein>
    <submittedName>
        <fullName evidence="3">ABC transporter substrate-binding protein</fullName>
    </submittedName>
</protein>
<comment type="similarity">
    <text evidence="1">Belongs to the bacterial solute-binding protein 8 family.</text>
</comment>
<feature type="domain" description="Fe/B12 periplasmic-binding" evidence="2">
    <location>
        <begin position="109"/>
        <end position="371"/>
    </location>
</feature>
<reference evidence="3 4" key="1">
    <citation type="submission" date="2017-08" db="EMBL/GenBank/DDBJ databases">
        <title>Infants hospitalized years apart are colonized by the same room-sourced microbial strains.</title>
        <authorList>
            <person name="Brooks B."/>
            <person name="Olm M.R."/>
            <person name="Firek B.A."/>
            <person name="Baker R."/>
            <person name="Thomas B.C."/>
            <person name="Morowitz M.J."/>
            <person name="Banfield J.F."/>
        </authorList>
    </citation>
    <scope>NUCLEOTIDE SEQUENCE [LARGE SCALE GENOMIC DNA]</scope>
    <source>
        <strain evidence="3">S2_006_000_R1_57</strain>
    </source>
</reference>
<evidence type="ECO:0000259" key="2">
    <source>
        <dbReference type="PROSITE" id="PS50983"/>
    </source>
</evidence>
<dbReference type="PANTHER" id="PTHR30535:SF4">
    <property type="entry name" value="HEMIN-BINDING PERIPLASMIC PROTEIN HMUT"/>
    <property type="match status" value="1"/>
</dbReference>
<comment type="caution">
    <text evidence="3">The sequence shown here is derived from an EMBL/GenBank/DDBJ whole genome shotgun (WGS) entry which is preliminary data.</text>
</comment>
<dbReference type="AlphaFoldDB" id="A0A2W5KAC5"/>
<proteinExistence type="inferred from homology"/>
<sequence>MKHLWRTAVAGFTHSRRGTSLIHSHTSRSRRHAVVALATAAALVFTGCTDPNGGDGASAEFPKAHGPRHAVLKNNNPETVVQNPRQHLPAKVKSWDGEDVTITDTSRIIGIDRPGTITRTIYSLGLGKSIIGRDKTADFPEAKNIPLVTTKAHVLNAEKMIAAHPSVVLVDVTVGPAAVLRQLRSMGIPVVYISPERSIKGVGTTITEIGKALGIDQKDIDKVIDHTKKEIDTATKRAQAMADGRRIAVLVIRGTNVAFIGGPGSGAPELVEALGGVDVSKDAGLTQNFTPMTPEALAKAAPDTVIVMSDGMKSAGGVDGVVSAPGVAQTPAGKNRSVVDILDSALFSFGPGEGAIIDALADALYGKSAEK</sequence>
<evidence type="ECO:0000313" key="3">
    <source>
        <dbReference type="EMBL" id="PZP89462.1"/>
    </source>
</evidence>
<dbReference type="SUPFAM" id="SSF53807">
    <property type="entry name" value="Helical backbone' metal receptor"/>
    <property type="match status" value="1"/>
</dbReference>
<evidence type="ECO:0000313" key="4">
    <source>
        <dbReference type="Proteomes" id="UP000248606"/>
    </source>
</evidence>
<name>A0A2W5KAC5_9ACTN</name>
<dbReference type="Pfam" id="PF01497">
    <property type="entry name" value="Peripla_BP_2"/>
    <property type="match status" value="1"/>
</dbReference>
<evidence type="ECO:0000256" key="1">
    <source>
        <dbReference type="ARBA" id="ARBA00008814"/>
    </source>
</evidence>
<dbReference type="EMBL" id="QFOZ01000002">
    <property type="protein sequence ID" value="PZP89462.1"/>
    <property type="molecule type" value="Genomic_DNA"/>
</dbReference>
<dbReference type="Proteomes" id="UP000248606">
    <property type="component" value="Unassembled WGS sequence"/>
</dbReference>
<dbReference type="Gene3D" id="3.40.50.1980">
    <property type="entry name" value="Nitrogenase molybdenum iron protein domain"/>
    <property type="match status" value="2"/>
</dbReference>
<dbReference type="InterPro" id="IPR002491">
    <property type="entry name" value="ABC_transptr_periplasmic_BD"/>
</dbReference>
<accession>A0A2W5KAC5</accession>
<organism evidence="3 4">
    <name type="scientific">Lawsonella clevelandensis</name>
    <dbReference type="NCBI Taxonomy" id="1528099"/>
    <lineage>
        <taxon>Bacteria</taxon>
        <taxon>Bacillati</taxon>
        <taxon>Actinomycetota</taxon>
        <taxon>Actinomycetes</taxon>
        <taxon>Mycobacteriales</taxon>
        <taxon>Lawsonellaceae</taxon>
        <taxon>Lawsonella</taxon>
    </lineage>
</organism>